<evidence type="ECO:0000313" key="3">
    <source>
        <dbReference type="Proteomes" id="UP000054047"/>
    </source>
</evidence>
<keyword evidence="1" id="KW-1133">Transmembrane helix</keyword>
<feature type="transmembrane region" description="Helical" evidence="1">
    <location>
        <begin position="42"/>
        <end position="65"/>
    </location>
</feature>
<evidence type="ECO:0000256" key="1">
    <source>
        <dbReference type="SAM" id="Phobius"/>
    </source>
</evidence>
<sequence>MAEVEHKTEESGDIVPEVRTMITRRPTLTRRMTIEEEHMGEYFVWVLRMISLFAPFSFFLPGVYITMSCAVTSETAIRLILLHYCAILHNVT</sequence>
<accession>A0A0C2D5G3</accession>
<keyword evidence="3" id="KW-1185">Reference proteome</keyword>
<dbReference type="Proteomes" id="UP000054047">
    <property type="component" value="Unassembled WGS sequence"/>
</dbReference>
<dbReference type="EMBL" id="KN727861">
    <property type="protein sequence ID" value="KIH64813.1"/>
    <property type="molecule type" value="Genomic_DNA"/>
</dbReference>
<proteinExistence type="predicted"/>
<keyword evidence="1" id="KW-0472">Membrane</keyword>
<dbReference type="AlphaFoldDB" id="A0A0C2D5G3"/>
<keyword evidence="1" id="KW-0812">Transmembrane</keyword>
<dbReference type="OrthoDB" id="5875859at2759"/>
<gene>
    <name evidence="2" type="ORF">ANCDUO_04870</name>
</gene>
<reference evidence="2 3" key="1">
    <citation type="submission" date="2013-12" db="EMBL/GenBank/DDBJ databases">
        <title>Draft genome of the parsitic nematode Ancylostoma duodenale.</title>
        <authorList>
            <person name="Mitreva M."/>
        </authorList>
    </citation>
    <scope>NUCLEOTIDE SEQUENCE [LARGE SCALE GENOMIC DNA]</scope>
    <source>
        <strain evidence="2 3">Zhejiang</strain>
    </source>
</reference>
<evidence type="ECO:0000313" key="2">
    <source>
        <dbReference type="EMBL" id="KIH64813.1"/>
    </source>
</evidence>
<name>A0A0C2D5G3_9BILA</name>
<organism evidence="2 3">
    <name type="scientific">Ancylostoma duodenale</name>
    <dbReference type="NCBI Taxonomy" id="51022"/>
    <lineage>
        <taxon>Eukaryota</taxon>
        <taxon>Metazoa</taxon>
        <taxon>Ecdysozoa</taxon>
        <taxon>Nematoda</taxon>
        <taxon>Chromadorea</taxon>
        <taxon>Rhabditida</taxon>
        <taxon>Rhabditina</taxon>
        <taxon>Rhabditomorpha</taxon>
        <taxon>Strongyloidea</taxon>
        <taxon>Ancylostomatidae</taxon>
        <taxon>Ancylostomatinae</taxon>
        <taxon>Ancylostoma</taxon>
    </lineage>
</organism>
<protein>
    <submittedName>
        <fullName evidence="2">Uncharacterized protein</fullName>
    </submittedName>
</protein>